<dbReference type="PANTHER" id="PTHR11926">
    <property type="entry name" value="GLUCOSYL/GLUCURONOSYL TRANSFERASES"/>
    <property type="match status" value="1"/>
</dbReference>
<evidence type="ECO:0000256" key="2">
    <source>
        <dbReference type="ARBA" id="ARBA00022676"/>
    </source>
</evidence>
<evidence type="ECO:0000256" key="3">
    <source>
        <dbReference type="ARBA" id="ARBA00022679"/>
    </source>
</evidence>
<dbReference type="PROSITE" id="PS00375">
    <property type="entry name" value="UDPGT"/>
    <property type="match status" value="1"/>
</dbReference>
<name>A0A6P3ZV01_ZIZJJ</name>
<dbReference type="InterPro" id="IPR035595">
    <property type="entry name" value="UDP_glycos_trans_CS"/>
</dbReference>
<comment type="similarity">
    <text evidence="1 5">Belongs to the UDP-glycosyltransferase family.</text>
</comment>
<evidence type="ECO:0000313" key="8">
    <source>
        <dbReference type="RefSeq" id="XP_015877328.1"/>
    </source>
</evidence>
<keyword evidence="7" id="KW-1185">Reference proteome</keyword>
<evidence type="ECO:0000256" key="4">
    <source>
        <dbReference type="ARBA" id="ARBA00051827"/>
    </source>
</evidence>
<dbReference type="FunFam" id="3.40.50.2000:FF:000040">
    <property type="entry name" value="UDP-glycosyltransferase 76C1"/>
    <property type="match status" value="1"/>
</dbReference>
<organism evidence="7 8">
    <name type="scientific">Ziziphus jujuba</name>
    <name type="common">Chinese jujube</name>
    <name type="synonym">Ziziphus sativa</name>
    <dbReference type="NCBI Taxonomy" id="326968"/>
    <lineage>
        <taxon>Eukaryota</taxon>
        <taxon>Viridiplantae</taxon>
        <taxon>Streptophyta</taxon>
        <taxon>Embryophyta</taxon>
        <taxon>Tracheophyta</taxon>
        <taxon>Spermatophyta</taxon>
        <taxon>Magnoliopsida</taxon>
        <taxon>eudicotyledons</taxon>
        <taxon>Gunneridae</taxon>
        <taxon>Pentapetalae</taxon>
        <taxon>rosids</taxon>
        <taxon>fabids</taxon>
        <taxon>Rosales</taxon>
        <taxon>Rhamnaceae</taxon>
        <taxon>Paliureae</taxon>
        <taxon>Ziziphus</taxon>
    </lineage>
</organism>
<dbReference type="RefSeq" id="XP_015877328.1">
    <property type="nucleotide sequence ID" value="XM_016021842.4"/>
</dbReference>
<dbReference type="CDD" id="cd03784">
    <property type="entry name" value="GT1_Gtf-like"/>
    <property type="match status" value="1"/>
</dbReference>
<dbReference type="InParanoid" id="A0A6P3ZV01"/>
<dbReference type="SUPFAM" id="SSF53756">
    <property type="entry name" value="UDP-Glycosyltransferase/glycogen phosphorylase"/>
    <property type="match status" value="1"/>
</dbReference>
<keyword evidence="2 5" id="KW-0328">Glycosyltransferase</keyword>
<dbReference type="PANTHER" id="PTHR11926:SF1392">
    <property type="entry name" value="GLYCOSYLTRANSFERASE"/>
    <property type="match status" value="1"/>
</dbReference>
<evidence type="ECO:0000256" key="6">
    <source>
        <dbReference type="RuleBase" id="RU362057"/>
    </source>
</evidence>
<dbReference type="InterPro" id="IPR002213">
    <property type="entry name" value="UDP_glucos_trans"/>
</dbReference>
<dbReference type="SMR" id="A0A6P3ZV01"/>
<dbReference type="GeneID" id="107413798"/>
<proteinExistence type="inferred from homology"/>
<dbReference type="FunFam" id="3.40.50.2000:FF:000065">
    <property type="entry name" value="Glycosyltransferase"/>
    <property type="match status" value="1"/>
</dbReference>
<dbReference type="AlphaFoldDB" id="A0A6P3ZV01"/>
<dbReference type="Proteomes" id="UP001652623">
    <property type="component" value="Chromosome 8"/>
</dbReference>
<comment type="catalytic activity">
    <reaction evidence="4">
        <text>7-deoxyloganetate + UDP-alpha-D-glucose = 7-deoxyloganate + UDP + H(+)</text>
        <dbReference type="Rhea" id="RHEA:39895"/>
        <dbReference type="ChEBI" id="CHEBI:15378"/>
        <dbReference type="ChEBI" id="CHEBI:58223"/>
        <dbReference type="ChEBI" id="CHEBI:58885"/>
        <dbReference type="ChEBI" id="CHEBI:76844"/>
        <dbReference type="ChEBI" id="CHEBI:76846"/>
        <dbReference type="EC" id="2.4.1.323"/>
    </reaction>
</comment>
<dbReference type="Pfam" id="PF00201">
    <property type="entry name" value="UDPGT"/>
    <property type="match status" value="1"/>
</dbReference>
<dbReference type="Gene3D" id="3.40.50.2000">
    <property type="entry name" value="Glycogen Phosphorylase B"/>
    <property type="match status" value="2"/>
</dbReference>
<sequence length="505" mass="56866">MGSVLPYMEQQGSHTLHPPRVLIFPFPLQGHVNSMLKLAELLALQGLHVTFLNTQFIYNRLLLHTDIQARFAAYPGFLLKTISDGLPDDHPRSSDTLLDLFDSMNSISKSLLKQMLASDELGSESSPSVTCIIADGLFGKFTTDVADELGIPIIHFRTIGACSFWVYFSIPNIIEAGELPIRGKEDMDRLINSVPGMESFLRCRDLPNFCRLSDLTNQSLHHLVQETHHSKRAKALILNTFEDLEAPILSHIQTQFPKIYSIGPLHTHLKHKLATVASSSQSSNSFLEVDRSCIAWLNAQPAKSVIYVSFGSLAVIVKDQLMEFWHGLVNSNTRFLWVIRTDLVTKEGDSAQILAELLDETKERWFIVGWAPQEEVLAHPAVGGFLTHSGWNSTLESIVAGVPMICWPYFADQQVNSRFVSEVWKIGIDMKDVCDRQIVEKVVNDLMVERREEFERVAEEMSMLARKSVNEGGSSYCNLERLIEDIRLARSGRFGSSKLMRDHTP</sequence>
<reference evidence="8" key="1">
    <citation type="submission" date="2025-08" db="UniProtKB">
        <authorList>
            <consortium name="RefSeq"/>
        </authorList>
    </citation>
    <scope>IDENTIFICATION</scope>
    <source>
        <tissue evidence="8">Seedling</tissue>
    </source>
</reference>
<dbReference type="GO" id="GO:0080044">
    <property type="term" value="F:quercetin 7-O-glucosyltransferase activity"/>
    <property type="evidence" value="ECO:0007669"/>
    <property type="project" value="TreeGrafter"/>
</dbReference>
<dbReference type="GO" id="GO:0102970">
    <property type="term" value="F:7-deoxyloganetic acid glucosyltransferase activity"/>
    <property type="evidence" value="ECO:0007669"/>
    <property type="project" value="UniProtKB-EC"/>
</dbReference>
<accession>A0A6P3ZV01</accession>
<evidence type="ECO:0000256" key="5">
    <source>
        <dbReference type="RuleBase" id="RU003718"/>
    </source>
</evidence>
<evidence type="ECO:0000256" key="1">
    <source>
        <dbReference type="ARBA" id="ARBA00009995"/>
    </source>
</evidence>
<keyword evidence="3 5" id="KW-0808">Transferase</keyword>
<dbReference type="KEGG" id="zju:107413798"/>
<gene>
    <name evidence="8" type="primary">LOC107413798</name>
</gene>
<dbReference type="EC" id="2.4.1.-" evidence="6"/>
<dbReference type="GO" id="GO:0080043">
    <property type="term" value="F:quercetin 3-O-glucosyltransferase activity"/>
    <property type="evidence" value="ECO:0007669"/>
    <property type="project" value="TreeGrafter"/>
</dbReference>
<protein>
    <recommendedName>
        <fullName evidence="6">Glycosyltransferase</fullName>
        <ecNumber evidence="6">2.4.1.-</ecNumber>
    </recommendedName>
</protein>
<evidence type="ECO:0000313" key="7">
    <source>
        <dbReference type="Proteomes" id="UP001652623"/>
    </source>
</evidence>